<dbReference type="SUPFAM" id="SSF101262">
    <property type="entry name" value="Methenyltetrahydrofolate cyclohydrolase-like"/>
    <property type="match status" value="1"/>
</dbReference>
<accession>A0A9D1UBK9</accession>
<dbReference type="Proteomes" id="UP000824265">
    <property type="component" value="Unassembled WGS sequence"/>
</dbReference>
<name>A0A9D1UBK9_9FIRM</name>
<dbReference type="GO" id="GO:0003824">
    <property type="term" value="F:catalytic activity"/>
    <property type="evidence" value="ECO:0007669"/>
    <property type="project" value="InterPro"/>
</dbReference>
<dbReference type="InterPro" id="IPR007044">
    <property type="entry name" value="Cyclodeamin/CycHdrlase"/>
</dbReference>
<sequence length="212" mass="22746">MMTEMKMKDFLDQVSSCAPVPGGGGVCAYAAALGMSLGSMVANLTAGKKKYAEYEEEIQLILKKAAGVTGRLASGMEKDAEAFEPLSRAYGLPKSTKEEAEHREQIMEEALKKAAQAPLALMEEIMEALDILSRLSEIGSRIAISDVGVGVQLCRAALNGASLNVYINTKLMKNRETAAEMNKKARELCEEGCREADRIYEQVAGSLCGAEG</sequence>
<evidence type="ECO:0000313" key="2">
    <source>
        <dbReference type="EMBL" id="HIW81854.1"/>
    </source>
</evidence>
<reference evidence="2" key="1">
    <citation type="journal article" date="2021" name="PeerJ">
        <title>Extensive microbial diversity within the chicken gut microbiome revealed by metagenomics and culture.</title>
        <authorList>
            <person name="Gilroy R."/>
            <person name="Ravi A."/>
            <person name="Getino M."/>
            <person name="Pursley I."/>
            <person name="Horton D.L."/>
            <person name="Alikhan N.F."/>
            <person name="Baker D."/>
            <person name="Gharbi K."/>
            <person name="Hall N."/>
            <person name="Watson M."/>
            <person name="Adriaenssens E.M."/>
            <person name="Foster-Nyarko E."/>
            <person name="Jarju S."/>
            <person name="Secka A."/>
            <person name="Antonio M."/>
            <person name="Oren A."/>
            <person name="Chaudhuri R.R."/>
            <person name="La Ragione R."/>
            <person name="Hildebrand F."/>
            <person name="Pallen M.J."/>
        </authorList>
    </citation>
    <scope>NUCLEOTIDE SEQUENCE</scope>
    <source>
        <strain evidence="2">CHK195-6426</strain>
    </source>
</reference>
<evidence type="ECO:0000313" key="3">
    <source>
        <dbReference type="Proteomes" id="UP000824265"/>
    </source>
</evidence>
<dbReference type="AlphaFoldDB" id="A0A9D1UBK9"/>
<feature type="domain" description="Cyclodeaminase/cyclohydrolase" evidence="1">
    <location>
        <begin position="7"/>
        <end position="186"/>
    </location>
</feature>
<dbReference type="InterPro" id="IPR036178">
    <property type="entry name" value="Formintransfe-cycloase-like_sf"/>
</dbReference>
<organism evidence="2 3">
    <name type="scientific">Candidatus Acetatifactor stercoripullorum</name>
    <dbReference type="NCBI Taxonomy" id="2838414"/>
    <lineage>
        <taxon>Bacteria</taxon>
        <taxon>Bacillati</taxon>
        <taxon>Bacillota</taxon>
        <taxon>Clostridia</taxon>
        <taxon>Lachnospirales</taxon>
        <taxon>Lachnospiraceae</taxon>
        <taxon>Acetatifactor</taxon>
    </lineage>
</organism>
<gene>
    <name evidence="2" type="ORF">H9742_10130</name>
</gene>
<protein>
    <submittedName>
        <fullName evidence="2">Cyclodeaminase/cyclohydrolase family protein</fullName>
    </submittedName>
</protein>
<proteinExistence type="predicted"/>
<reference evidence="2" key="2">
    <citation type="submission" date="2021-04" db="EMBL/GenBank/DDBJ databases">
        <authorList>
            <person name="Gilroy R."/>
        </authorList>
    </citation>
    <scope>NUCLEOTIDE SEQUENCE</scope>
    <source>
        <strain evidence="2">CHK195-6426</strain>
    </source>
</reference>
<dbReference type="Pfam" id="PF04961">
    <property type="entry name" value="FTCD_C"/>
    <property type="match status" value="1"/>
</dbReference>
<dbReference type="Gene3D" id="1.20.120.680">
    <property type="entry name" value="Formiminotetrahydrofolate cyclodeaminase monomer, up-and-down helical bundle"/>
    <property type="match status" value="1"/>
</dbReference>
<comment type="caution">
    <text evidence="2">The sequence shown here is derived from an EMBL/GenBank/DDBJ whole genome shotgun (WGS) entry which is preliminary data.</text>
</comment>
<dbReference type="EMBL" id="DXGH01000055">
    <property type="protein sequence ID" value="HIW81854.1"/>
    <property type="molecule type" value="Genomic_DNA"/>
</dbReference>
<evidence type="ECO:0000259" key="1">
    <source>
        <dbReference type="Pfam" id="PF04961"/>
    </source>
</evidence>